<protein>
    <recommendedName>
        <fullName evidence="4">C3H1-type domain-containing protein</fullName>
    </recommendedName>
</protein>
<feature type="compositionally biased region" description="Polar residues" evidence="1">
    <location>
        <begin position="233"/>
        <end position="254"/>
    </location>
</feature>
<feature type="region of interest" description="Disordered" evidence="1">
    <location>
        <begin position="171"/>
        <end position="207"/>
    </location>
</feature>
<name>A0ABR3S0M2_9PLEO</name>
<gene>
    <name evidence="2" type="ORF">SLS60_001884</name>
</gene>
<dbReference type="EMBL" id="JAKJXO020000002">
    <property type="protein sequence ID" value="KAL1610219.1"/>
    <property type="molecule type" value="Genomic_DNA"/>
</dbReference>
<feature type="compositionally biased region" description="Basic and acidic residues" evidence="1">
    <location>
        <begin position="267"/>
        <end position="290"/>
    </location>
</feature>
<feature type="compositionally biased region" description="Low complexity" evidence="1">
    <location>
        <begin position="191"/>
        <end position="207"/>
    </location>
</feature>
<evidence type="ECO:0000313" key="3">
    <source>
        <dbReference type="Proteomes" id="UP001521785"/>
    </source>
</evidence>
<sequence length="432" mass="47167">MGPRTKPNALQSGHSTAIATQHRAKGTATKIGHEPFTDTLDIALDMVASGHGDAVLVEQMLEKELSSAVKAIITRVASGRLNVSVACQHLTPLLLQSQVDVDVVLAAALALLVSGEGDTELMEAMLGISITIPMRAVLNRIASGTLAPSDAQPYLKRFIGIANAQKEEYTLPSPTTDQEPTLSPHSPSEATSVKTESTTRTTTLSIATSNTRAPLVILSTPPLTHLPPTIPHMNQTASDSTNTHVATAPTTQHAPENPVVQQRKRARSEEHSNDRREIKRSSAQTRRKDSSLSFRDMIALIGRVTRRPPTAAHQKQILVPREVGYFATSNFAPYGPGHPDKAGRVNTAHYGSTYERDLGLCYATWCRDDRQCLVGKDCPWRHYLDSFAIGYIWRCGEHREGHAFLQKAIKNLRAGDHEPVHTHIPIPKNSSR</sequence>
<feature type="region of interest" description="Disordered" evidence="1">
    <location>
        <begin position="1"/>
        <end position="29"/>
    </location>
</feature>
<feature type="compositionally biased region" description="Polar residues" evidence="1">
    <location>
        <begin position="8"/>
        <end position="19"/>
    </location>
</feature>
<feature type="compositionally biased region" description="Polar residues" evidence="1">
    <location>
        <begin position="172"/>
        <end position="190"/>
    </location>
</feature>
<accession>A0ABR3S0M2</accession>
<keyword evidence="3" id="KW-1185">Reference proteome</keyword>
<dbReference type="Proteomes" id="UP001521785">
    <property type="component" value="Unassembled WGS sequence"/>
</dbReference>
<proteinExistence type="predicted"/>
<comment type="caution">
    <text evidence="2">The sequence shown here is derived from an EMBL/GenBank/DDBJ whole genome shotgun (WGS) entry which is preliminary data.</text>
</comment>
<organism evidence="2 3">
    <name type="scientific">Paraconiothyrium brasiliense</name>
    <dbReference type="NCBI Taxonomy" id="300254"/>
    <lineage>
        <taxon>Eukaryota</taxon>
        <taxon>Fungi</taxon>
        <taxon>Dikarya</taxon>
        <taxon>Ascomycota</taxon>
        <taxon>Pezizomycotina</taxon>
        <taxon>Dothideomycetes</taxon>
        <taxon>Pleosporomycetidae</taxon>
        <taxon>Pleosporales</taxon>
        <taxon>Massarineae</taxon>
        <taxon>Didymosphaeriaceae</taxon>
        <taxon>Paraconiothyrium</taxon>
    </lineage>
</organism>
<evidence type="ECO:0000256" key="1">
    <source>
        <dbReference type="SAM" id="MobiDB-lite"/>
    </source>
</evidence>
<evidence type="ECO:0008006" key="4">
    <source>
        <dbReference type="Google" id="ProtNLM"/>
    </source>
</evidence>
<reference evidence="2 3" key="1">
    <citation type="submission" date="2024-02" db="EMBL/GenBank/DDBJ databases">
        <title>De novo assembly and annotation of 12 fungi associated with fruit tree decline syndrome in Ontario, Canada.</title>
        <authorList>
            <person name="Sulman M."/>
            <person name="Ellouze W."/>
            <person name="Ilyukhin E."/>
        </authorList>
    </citation>
    <scope>NUCLEOTIDE SEQUENCE [LARGE SCALE GENOMIC DNA]</scope>
    <source>
        <strain evidence="2 3">M42-189</strain>
    </source>
</reference>
<feature type="region of interest" description="Disordered" evidence="1">
    <location>
        <begin position="222"/>
        <end position="290"/>
    </location>
</feature>
<evidence type="ECO:0000313" key="2">
    <source>
        <dbReference type="EMBL" id="KAL1610219.1"/>
    </source>
</evidence>